<accession>A0A507QY87</accession>
<keyword evidence="3" id="KW-1185">Reference proteome</keyword>
<reference evidence="2 3" key="1">
    <citation type="submission" date="2019-06" db="EMBL/GenBank/DDBJ databases">
        <title>Wine fermentation using esterase from Monascus purpureus.</title>
        <authorList>
            <person name="Geng C."/>
            <person name="Zhang Y."/>
        </authorList>
    </citation>
    <scope>NUCLEOTIDE SEQUENCE [LARGE SCALE GENOMIC DNA]</scope>
    <source>
        <strain evidence="2">HQ1</strain>
    </source>
</reference>
<dbReference type="AlphaFoldDB" id="A0A507QY87"/>
<organism evidence="2 3">
    <name type="scientific">Monascus purpureus</name>
    <name type="common">Red mold</name>
    <name type="synonym">Monascus anka</name>
    <dbReference type="NCBI Taxonomy" id="5098"/>
    <lineage>
        <taxon>Eukaryota</taxon>
        <taxon>Fungi</taxon>
        <taxon>Dikarya</taxon>
        <taxon>Ascomycota</taxon>
        <taxon>Pezizomycotina</taxon>
        <taxon>Eurotiomycetes</taxon>
        <taxon>Eurotiomycetidae</taxon>
        <taxon>Eurotiales</taxon>
        <taxon>Aspergillaceae</taxon>
        <taxon>Monascus</taxon>
    </lineage>
</organism>
<dbReference type="Proteomes" id="UP000319663">
    <property type="component" value="Unassembled WGS sequence"/>
</dbReference>
<evidence type="ECO:0000256" key="1">
    <source>
        <dbReference type="SAM" id="Phobius"/>
    </source>
</evidence>
<feature type="transmembrane region" description="Helical" evidence="1">
    <location>
        <begin position="201"/>
        <end position="222"/>
    </location>
</feature>
<feature type="transmembrane region" description="Helical" evidence="1">
    <location>
        <begin position="33"/>
        <end position="53"/>
    </location>
</feature>
<sequence length="360" mass="39143">MSFHLLRRGVQFASSQLNNDPDGEPKKIELRSAPLLAVFSVVAIALILVLIFVDYTYGHVVSTLAAIEDTHPDVYVRIDNDDDLNKPLDAADSEAAGAVENQPKPITSKLRTTIKHLRARAGPWSRFRGLSMYLVYHAVRSLMVRLFLFGSQHYFLRLFVHLGVDILLANLQVAWVHIVISEPSPKRFYQRIPGPKEWRKFVPVVALQALAIRAAFYVPMAVIQLFGGVDTSEASVSNMCKLSAILAGPALLAILVAVPVHAVFVRVAASTLPEECETIVPFDRSFGGKVVPAILGGSGAVSIADAWKTFDWPARKRYFKVIAKVFAIKTALVVALGGAFAGLAFAAGTDAIRSLEPGSA</sequence>
<proteinExistence type="predicted"/>
<dbReference type="OrthoDB" id="2896006at2759"/>
<keyword evidence="1" id="KW-1133">Transmembrane helix</keyword>
<feature type="transmembrane region" description="Helical" evidence="1">
    <location>
        <begin position="325"/>
        <end position="347"/>
    </location>
</feature>
<evidence type="ECO:0000313" key="2">
    <source>
        <dbReference type="EMBL" id="TQB72771.1"/>
    </source>
</evidence>
<protein>
    <submittedName>
        <fullName evidence="2">Uncharacterized protein</fullName>
    </submittedName>
</protein>
<feature type="transmembrane region" description="Helical" evidence="1">
    <location>
        <begin position="242"/>
        <end position="264"/>
    </location>
</feature>
<dbReference type="STRING" id="5098.A0A507QY87"/>
<keyword evidence="1" id="KW-0812">Transmembrane</keyword>
<evidence type="ECO:0000313" key="3">
    <source>
        <dbReference type="Proteomes" id="UP000319663"/>
    </source>
</evidence>
<feature type="transmembrane region" description="Helical" evidence="1">
    <location>
        <begin position="154"/>
        <end position="180"/>
    </location>
</feature>
<comment type="caution">
    <text evidence="2">The sequence shown here is derived from an EMBL/GenBank/DDBJ whole genome shotgun (WGS) entry which is preliminary data.</text>
</comment>
<dbReference type="EMBL" id="VIFY01000057">
    <property type="protein sequence ID" value="TQB72771.1"/>
    <property type="molecule type" value="Genomic_DNA"/>
</dbReference>
<gene>
    <name evidence="2" type="ORF">MPDQ_006487</name>
</gene>
<keyword evidence="1" id="KW-0472">Membrane</keyword>
<name>A0A507QY87_MONPU</name>